<accession>A0ABR5DGW0</accession>
<dbReference type="EMBL" id="JSVU01000007">
    <property type="protein sequence ID" value="KJJ37964.1"/>
    <property type="molecule type" value="Genomic_DNA"/>
</dbReference>
<reference evidence="1 2" key="1">
    <citation type="submission" date="2014-10" db="EMBL/GenBank/DDBJ databases">
        <title>Genome sequencing of Vitellibacter vladivostokensis KMM 3516.</title>
        <authorList>
            <person name="Thevarajoo S."/>
            <person name="Selvaratnam C."/>
            <person name="Goh K.M."/>
            <person name="Chong C.S."/>
        </authorList>
    </citation>
    <scope>NUCLEOTIDE SEQUENCE [LARGE SCALE GENOMIC DNA]</scope>
    <source>
        <strain evidence="1 2">KMM 3516</strain>
    </source>
</reference>
<proteinExistence type="predicted"/>
<sequence length="221" mass="25576">MLSLIMKKHLGNIILVIGLICSQNNFSQDSAEIKILETRDGKTIKLLPNNRVLFEVIEKVNYPDSTNIIGTTEDGREICGVRISAVIHQSYGFYEYDAQNLVLNLTDENPIERLVIRTLEEETNEQKSIIKVSKNFETFYDLSVYQNNKLICLVPPFEENWEFTIETIDSPLVLKYNNHIKTIKLDSYKNTELIISINDLKAENYIKNEKLVYPINQLTEK</sequence>
<evidence type="ECO:0000313" key="1">
    <source>
        <dbReference type="EMBL" id="KJJ37964.1"/>
    </source>
</evidence>
<name>A0ABR5DGW0_9FLAO</name>
<protein>
    <submittedName>
        <fullName evidence="1">Uncharacterized protein</fullName>
    </submittedName>
</protein>
<dbReference type="Proteomes" id="UP000033497">
    <property type="component" value="Unassembled WGS sequence"/>
</dbReference>
<keyword evidence="2" id="KW-1185">Reference proteome</keyword>
<evidence type="ECO:0000313" key="2">
    <source>
        <dbReference type="Proteomes" id="UP000033497"/>
    </source>
</evidence>
<gene>
    <name evidence="1" type="ORF">MB09_11680</name>
</gene>
<comment type="caution">
    <text evidence="1">The sequence shown here is derived from an EMBL/GenBank/DDBJ whole genome shotgun (WGS) entry which is preliminary data.</text>
</comment>
<organism evidence="1 2">
    <name type="scientific">Aequorivita vladivostokensis</name>
    <dbReference type="NCBI Taxonomy" id="171194"/>
    <lineage>
        <taxon>Bacteria</taxon>
        <taxon>Pseudomonadati</taxon>
        <taxon>Bacteroidota</taxon>
        <taxon>Flavobacteriia</taxon>
        <taxon>Flavobacteriales</taxon>
        <taxon>Flavobacteriaceae</taxon>
        <taxon>Aequorivita</taxon>
    </lineage>
</organism>